<feature type="transmembrane region" description="Helical" evidence="7">
    <location>
        <begin position="32"/>
        <end position="50"/>
    </location>
</feature>
<gene>
    <name evidence="9" type="ORF">B0A54_12545</name>
</gene>
<dbReference type="InterPro" id="IPR044851">
    <property type="entry name" value="Wax_synthase"/>
</dbReference>
<dbReference type="GO" id="GO:0008374">
    <property type="term" value="F:O-acyltransferase activity"/>
    <property type="evidence" value="ECO:0007669"/>
    <property type="project" value="InterPro"/>
</dbReference>
<accession>A0A4U0UI08</accession>
<feature type="transmembrane region" description="Helical" evidence="7">
    <location>
        <begin position="87"/>
        <end position="108"/>
    </location>
</feature>
<dbReference type="Proteomes" id="UP000310066">
    <property type="component" value="Unassembled WGS sequence"/>
</dbReference>
<evidence type="ECO:0000256" key="2">
    <source>
        <dbReference type="ARBA" id="ARBA00007282"/>
    </source>
</evidence>
<dbReference type="GO" id="GO:0006629">
    <property type="term" value="P:lipid metabolic process"/>
    <property type="evidence" value="ECO:0007669"/>
    <property type="project" value="InterPro"/>
</dbReference>
<dbReference type="EMBL" id="NAJP01000071">
    <property type="protein sequence ID" value="TKA35270.1"/>
    <property type="molecule type" value="Genomic_DNA"/>
</dbReference>
<evidence type="ECO:0000256" key="1">
    <source>
        <dbReference type="ARBA" id="ARBA00004141"/>
    </source>
</evidence>
<dbReference type="OrthoDB" id="2796277at2759"/>
<dbReference type="AlphaFoldDB" id="A0A4U0UI08"/>
<feature type="domain" description="Wax synthase" evidence="8">
    <location>
        <begin position="359"/>
        <end position="445"/>
    </location>
</feature>
<evidence type="ECO:0000256" key="7">
    <source>
        <dbReference type="SAM" id="Phobius"/>
    </source>
</evidence>
<sequence>MLPPGLRSPREVTLYYDEVYFSVVDSGQAIPFIYPWATAGAALVLVYLLIDHRKSPVLAWARFPVFGILLAFQVWCIATNRARSPAAALGVGLISSSGTLWVAAIMVANDCQVDFKRIERASDEAVAEAANPTENGHGSNGGVQRQLGGLNIRQRKPPANSEPSTGLHETSHIHHNRLYWQSYPASPFSARVSWVADVFCSFRGVGWTWQTSGIPPPPRWVEAELRAKENDAGIDDDRGSEKLMVSRTGIRRYADRSALLTNTAISLIVGYILLDVIKTLMHRDPYFWGYIDSAAPPHLPALLRNSYILTRTYRLLLSLAGIYTALWTIFKLGPACFCGILGPEWLDVRGEPWMNPADMFGSYNMVLTKGLAGWWGGWWHQTFRLAFEAPTVRLLEVTGVDKHSMSGKALSLFIAFFLSGSLHASGSYTQLGDTRPLLGPMRFFLLQGVGILVQTVTTQQLRRAGVVDRCPKLLLQATNFVFVHIWLYNTAPLLVDDFAKGGIWLFEPVPFSPLRGLGFGAPDDQFFAFWNGLACWRNGEHWWDTGIAF</sequence>
<dbReference type="GO" id="GO:0016020">
    <property type="term" value="C:membrane"/>
    <property type="evidence" value="ECO:0007669"/>
    <property type="project" value="UniProtKB-SubCell"/>
</dbReference>
<dbReference type="Pfam" id="PF13813">
    <property type="entry name" value="MBOAT_2"/>
    <property type="match status" value="1"/>
</dbReference>
<evidence type="ECO:0000256" key="5">
    <source>
        <dbReference type="ARBA" id="ARBA00022989"/>
    </source>
</evidence>
<reference evidence="9 10" key="1">
    <citation type="submission" date="2017-03" db="EMBL/GenBank/DDBJ databases">
        <title>Genomes of endolithic fungi from Antarctica.</title>
        <authorList>
            <person name="Coleine C."/>
            <person name="Masonjones S."/>
            <person name="Stajich J.E."/>
        </authorList>
    </citation>
    <scope>NUCLEOTIDE SEQUENCE [LARGE SCALE GENOMIC DNA]</scope>
    <source>
        <strain evidence="9 10">CCFEE 5311</strain>
    </source>
</reference>
<keyword evidence="3" id="KW-0808">Transferase</keyword>
<comment type="caution">
    <text evidence="9">The sequence shown here is derived from an EMBL/GenBank/DDBJ whole genome shotgun (WGS) entry which is preliminary data.</text>
</comment>
<organism evidence="9 10">
    <name type="scientific">Friedmanniomyces endolithicus</name>
    <dbReference type="NCBI Taxonomy" id="329885"/>
    <lineage>
        <taxon>Eukaryota</taxon>
        <taxon>Fungi</taxon>
        <taxon>Dikarya</taxon>
        <taxon>Ascomycota</taxon>
        <taxon>Pezizomycotina</taxon>
        <taxon>Dothideomycetes</taxon>
        <taxon>Dothideomycetidae</taxon>
        <taxon>Mycosphaerellales</taxon>
        <taxon>Teratosphaeriaceae</taxon>
        <taxon>Friedmanniomyces</taxon>
    </lineage>
</organism>
<keyword evidence="4 7" id="KW-0812">Transmembrane</keyword>
<protein>
    <recommendedName>
        <fullName evidence="8">Wax synthase domain-containing protein</fullName>
    </recommendedName>
</protein>
<dbReference type="PANTHER" id="PTHR31595">
    <property type="entry name" value="LONG-CHAIN-ALCOHOL O-FATTY-ACYLTRANSFERASE 3-RELATED"/>
    <property type="match status" value="1"/>
</dbReference>
<evidence type="ECO:0000313" key="9">
    <source>
        <dbReference type="EMBL" id="TKA35270.1"/>
    </source>
</evidence>
<keyword evidence="5 7" id="KW-1133">Transmembrane helix</keyword>
<evidence type="ECO:0000259" key="8">
    <source>
        <dbReference type="Pfam" id="PF13813"/>
    </source>
</evidence>
<feature type="transmembrane region" description="Helical" evidence="7">
    <location>
        <begin position="257"/>
        <end position="274"/>
    </location>
</feature>
<name>A0A4U0UI08_9PEZI</name>
<evidence type="ECO:0000313" key="10">
    <source>
        <dbReference type="Proteomes" id="UP000310066"/>
    </source>
</evidence>
<evidence type="ECO:0000256" key="6">
    <source>
        <dbReference type="ARBA" id="ARBA00023136"/>
    </source>
</evidence>
<feature type="transmembrane region" description="Helical" evidence="7">
    <location>
        <begin position="57"/>
        <end position="75"/>
    </location>
</feature>
<evidence type="ECO:0000256" key="3">
    <source>
        <dbReference type="ARBA" id="ARBA00022679"/>
    </source>
</evidence>
<proteinExistence type="inferred from homology"/>
<evidence type="ECO:0000256" key="4">
    <source>
        <dbReference type="ARBA" id="ARBA00022692"/>
    </source>
</evidence>
<keyword evidence="6 7" id="KW-0472">Membrane</keyword>
<dbReference type="PANTHER" id="PTHR31595:SF67">
    <property type="entry name" value="WAX SYNTHASE DOMAIN-CONTAINING PROTEIN"/>
    <property type="match status" value="1"/>
</dbReference>
<dbReference type="InterPro" id="IPR032805">
    <property type="entry name" value="Wax_synthase_dom"/>
</dbReference>
<comment type="similarity">
    <text evidence="2">Belongs to the wax synthase family.</text>
</comment>
<comment type="subcellular location">
    <subcellularLocation>
        <location evidence="1">Membrane</location>
        <topology evidence="1">Multi-pass membrane protein</topology>
    </subcellularLocation>
</comment>